<dbReference type="EMBL" id="UZAF01022774">
    <property type="protein sequence ID" value="VDO87086.1"/>
    <property type="molecule type" value="Genomic_DNA"/>
</dbReference>
<name>A0A0N4X9D6_HAEPC</name>
<reference evidence="4" key="1">
    <citation type="submission" date="2017-02" db="UniProtKB">
        <authorList>
            <consortium name="WormBaseParasite"/>
        </authorList>
    </citation>
    <scope>IDENTIFICATION</scope>
</reference>
<proteinExistence type="predicted"/>
<protein>
    <submittedName>
        <fullName evidence="2 4">Uncharacterized protein</fullName>
    </submittedName>
</protein>
<dbReference type="Proteomes" id="UP000268014">
    <property type="component" value="Unassembled WGS sequence"/>
</dbReference>
<gene>
    <name evidence="2" type="ORF">HPLM_LOCUS20970</name>
</gene>
<evidence type="ECO:0000313" key="4">
    <source>
        <dbReference type="WBParaSite" id="HPLM_0002097801-mRNA-1"/>
    </source>
</evidence>
<keyword evidence="3" id="KW-1185">Reference proteome</keyword>
<reference evidence="2 3" key="2">
    <citation type="submission" date="2018-11" db="EMBL/GenBank/DDBJ databases">
        <authorList>
            <consortium name="Pathogen Informatics"/>
        </authorList>
    </citation>
    <scope>NUCLEOTIDE SEQUENCE [LARGE SCALE GENOMIC DNA]</scope>
    <source>
        <strain evidence="2 3">MHpl1</strain>
    </source>
</reference>
<evidence type="ECO:0000313" key="2">
    <source>
        <dbReference type="EMBL" id="VDO87086.1"/>
    </source>
</evidence>
<feature type="region of interest" description="Disordered" evidence="1">
    <location>
        <begin position="168"/>
        <end position="190"/>
    </location>
</feature>
<dbReference type="WBParaSite" id="HPLM_0002097801-mRNA-1">
    <property type="protein sequence ID" value="HPLM_0002097801-mRNA-1"/>
    <property type="gene ID" value="HPLM_0002097801"/>
</dbReference>
<dbReference type="AlphaFoldDB" id="A0A0N4X9D6"/>
<evidence type="ECO:0000313" key="3">
    <source>
        <dbReference type="Proteomes" id="UP000268014"/>
    </source>
</evidence>
<evidence type="ECO:0000256" key="1">
    <source>
        <dbReference type="SAM" id="MobiDB-lite"/>
    </source>
</evidence>
<organism evidence="4">
    <name type="scientific">Haemonchus placei</name>
    <name type="common">Barber's pole worm</name>
    <dbReference type="NCBI Taxonomy" id="6290"/>
    <lineage>
        <taxon>Eukaryota</taxon>
        <taxon>Metazoa</taxon>
        <taxon>Ecdysozoa</taxon>
        <taxon>Nematoda</taxon>
        <taxon>Chromadorea</taxon>
        <taxon>Rhabditida</taxon>
        <taxon>Rhabditina</taxon>
        <taxon>Rhabditomorpha</taxon>
        <taxon>Strongyloidea</taxon>
        <taxon>Trichostrongylidae</taxon>
        <taxon>Haemonchus</taxon>
    </lineage>
</organism>
<accession>A0A0N4X9D6</accession>
<sequence>MNITQHVKLTREEPRDSWFPYVSTQIKVSSGVVSVKFYPKASKEYLTSRYISSSIWLRAATNVCTGEAERHKPQRLACGIAAVTDYTDVDRNPSDFGLSRAALLPKRQRSSNDVRLLLSPEGTRQQKSSLRDQRLTSHGTHWRAFARVAHKRDDRDCEVCLNVDDRRSVGSTPVETSEQHHMNGGRPVHNSPVVQDPGVFLIGLLLCSPFSVFN</sequence>